<comment type="caution">
    <text evidence="6">The sequence shown here is derived from an EMBL/GenBank/DDBJ whole genome shotgun (WGS) entry which is preliminary data.</text>
</comment>
<dbReference type="SUPFAM" id="SSF82171">
    <property type="entry name" value="DPP6 N-terminal domain-like"/>
    <property type="match status" value="1"/>
</dbReference>
<organism evidence="6 7">
    <name type="scientific">Taishania pollutisoli</name>
    <dbReference type="NCBI Taxonomy" id="2766479"/>
    <lineage>
        <taxon>Bacteria</taxon>
        <taxon>Pseudomonadati</taxon>
        <taxon>Bacteroidota</taxon>
        <taxon>Flavobacteriia</taxon>
        <taxon>Flavobacteriales</taxon>
        <taxon>Crocinitomicaceae</taxon>
        <taxon>Taishania</taxon>
    </lineage>
</organism>
<dbReference type="GO" id="GO:0009279">
    <property type="term" value="C:cell outer membrane"/>
    <property type="evidence" value="ECO:0007669"/>
    <property type="project" value="UniProtKB-SubCell"/>
</dbReference>
<dbReference type="PROSITE" id="PS51123">
    <property type="entry name" value="OMPA_2"/>
    <property type="match status" value="1"/>
</dbReference>
<evidence type="ECO:0000256" key="3">
    <source>
        <dbReference type="ARBA" id="ARBA00023237"/>
    </source>
</evidence>
<dbReference type="InterPro" id="IPR006665">
    <property type="entry name" value="OmpA-like"/>
</dbReference>
<dbReference type="RefSeq" id="WP_216713359.1">
    <property type="nucleotide sequence ID" value="NZ_JACVEL010000001.1"/>
</dbReference>
<keyword evidence="7" id="KW-1185">Reference proteome</keyword>
<dbReference type="PANTHER" id="PTHR30329:SF21">
    <property type="entry name" value="LIPOPROTEIN YIAD-RELATED"/>
    <property type="match status" value="1"/>
</dbReference>
<proteinExistence type="predicted"/>
<dbReference type="SUPFAM" id="SSF103088">
    <property type="entry name" value="OmpA-like"/>
    <property type="match status" value="1"/>
</dbReference>
<evidence type="ECO:0000256" key="1">
    <source>
        <dbReference type="ARBA" id="ARBA00004442"/>
    </source>
</evidence>
<gene>
    <name evidence="6" type="ORF">H9Y05_02050</name>
</gene>
<dbReference type="InterPro" id="IPR006664">
    <property type="entry name" value="OMP_bac"/>
</dbReference>
<evidence type="ECO:0000313" key="7">
    <source>
        <dbReference type="Proteomes" id="UP000652681"/>
    </source>
</evidence>
<dbReference type="PRINTS" id="PR01021">
    <property type="entry name" value="OMPADOMAIN"/>
</dbReference>
<dbReference type="Pfam" id="PF00691">
    <property type="entry name" value="OmpA"/>
    <property type="match status" value="1"/>
</dbReference>
<evidence type="ECO:0000259" key="5">
    <source>
        <dbReference type="PROSITE" id="PS51123"/>
    </source>
</evidence>
<dbReference type="AlphaFoldDB" id="A0A8J6PAQ0"/>
<comment type="subcellular location">
    <subcellularLocation>
        <location evidence="1">Cell outer membrane</location>
    </subcellularLocation>
</comment>
<name>A0A8J6PAQ0_9FLAO</name>
<dbReference type="CDD" id="cd07185">
    <property type="entry name" value="OmpA_C-like"/>
    <property type="match status" value="1"/>
</dbReference>
<dbReference type="EMBL" id="JACVEL010000001">
    <property type="protein sequence ID" value="MBC9811247.1"/>
    <property type="molecule type" value="Genomic_DNA"/>
</dbReference>
<keyword evidence="2 4" id="KW-0472">Membrane</keyword>
<evidence type="ECO:0000256" key="2">
    <source>
        <dbReference type="ARBA" id="ARBA00023136"/>
    </source>
</evidence>
<reference evidence="6" key="1">
    <citation type="submission" date="2020-09" db="EMBL/GenBank/DDBJ databases">
        <title>Taishania pollutisoli gen. nov., sp. nov., Isolated from Tetrabromobisphenol A-Contaminated Soil.</title>
        <authorList>
            <person name="Chen Q."/>
        </authorList>
    </citation>
    <scope>NUCLEOTIDE SEQUENCE</scope>
    <source>
        <strain evidence="6">CZZ-1</strain>
    </source>
</reference>
<evidence type="ECO:0000313" key="6">
    <source>
        <dbReference type="EMBL" id="MBC9811247.1"/>
    </source>
</evidence>
<dbReference type="InterPro" id="IPR036737">
    <property type="entry name" value="OmpA-like_sf"/>
</dbReference>
<dbReference type="PANTHER" id="PTHR30329">
    <property type="entry name" value="STATOR ELEMENT OF FLAGELLAR MOTOR COMPLEX"/>
    <property type="match status" value="1"/>
</dbReference>
<sequence length="714" mass="81242">MKQLTILCFLVINGVLFGQLKQKMADELFIRMEYYECVEMFNELAHKTMKGKGVENLENVRRAAIANFKLFKMEEAISYFEFLDKQSNLSEQDRESYIQSLRFIGKYKEAEQLIGISQSLYPKNTYFSQLKQELKNFNALFADSAYTTIKKTGISSVYGDFSPTFYQNGLVYATKSLNTETINGRYKWDNSFYVSLLQSELQPDSTIGNGKLLRHQFLDKAHDGPVAFTRDEQKMVITKNKFGKKKGKDVIVLALYFSEIKEGKWTELVPFEYNNDAYNVGHGCFSDDGKTLYFISDMDGGMGQTDIYRSLLVDGKWSKPENLGATYNTNLQELFPYVIGDHLYFASTGHFGLGGLDVFEANLEKNERPRNMGFPINTSADDFALICDAEGMNGYFSSNREKTIDGIYAFERENIQIEVIVNVFEKYDVNEIVPHHPVYLQNITTGVEEEFFTNNEGILHLSIRQHEDYLLSTAKEEFLLLKEETISSVGVAKDSILRADLFLLPTKITIALRIIAKDTKLPLNEATAAISHAAIGWDTTLITNEYGLVTLTVDRNKNFWAHGSKKGYIDAERGFSTSNEDGKIIELELELTPIKKGEKFKLENIFYDLNKSTLRPESMSSLDKLADFIIKNDLKIELSAHTDSRGSAAYNQKLSQARAQSCVDYLLTKGVKTNQINAKGYGESQLVNHCKDGVKCTEEEHQENRRTEVKILDY</sequence>
<dbReference type="Gene3D" id="3.30.1330.60">
    <property type="entry name" value="OmpA-like domain"/>
    <property type="match status" value="1"/>
</dbReference>
<feature type="domain" description="OmpA-like" evidence="5">
    <location>
        <begin position="596"/>
        <end position="714"/>
    </location>
</feature>
<keyword evidence="3" id="KW-0998">Cell outer membrane</keyword>
<dbReference type="Proteomes" id="UP000652681">
    <property type="component" value="Unassembled WGS sequence"/>
</dbReference>
<protein>
    <submittedName>
        <fullName evidence="6">OmpA family protein</fullName>
    </submittedName>
</protein>
<evidence type="ECO:0000256" key="4">
    <source>
        <dbReference type="PROSITE-ProRule" id="PRU00473"/>
    </source>
</evidence>
<accession>A0A8J6PAQ0</accession>
<dbReference type="InterPro" id="IPR050330">
    <property type="entry name" value="Bact_OuterMem_StrucFunc"/>
</dbReference>